<proteinExistence type="predicted"/>
<reference evidence="1" key="1">
    <citation type="submission" date="2023-03" db="UniProtKB">
        <authorList>
            <consortium name="EnsemblPlants"/>
        </authorList>
    </citation>
    <scope>IDENTIFICATION</scope>
</reference>
<dbReference type="EnsemblPlants" id="MELO3C008976.2.1">
    <property type="protein sequence ID" value="MELO3C008976.2.1"/>
    <property type="gene ID" value="MELO3C008976.2"/>
</dbReference>
<accession>A0A9I9CV75</accession>
<sequence length="76" mass="8760">MYAHPDLLARLRVGSDRVNQRGRGEVSERSSLKSYIWCWSVRTTNSERLRSGLHASLPMITLCARNSSAYYVRCRN</sequence>
<evidence type="ECO:0000313" key="1">
    <source>
        <dbReference type="EnsemblPlants" id="MELO3C008976.2.1"/>
    </source>
</evidence>
<name>A0A9I9CV75_CUCME</name>
<dbReference type="AlphaFoldDB" id="A0A9I9CV75"/>
<dbReference type="Gramene" id="MELO3C008976.2.1">
    <property type="protein sequence ID" value="MELO3C008976.2.1"/>
    <property type="gene ID" value="MELO3C008976.2"/>
</dbReference>
<protein>
    <submittedName>
        <fullName evidence="1">Uncharacterized protein</fullName>
    </submittedName>
</protein>
<organism evidence="1">
    <name type="scientific">Cucumis melo</name>
    <name type="common">Muskmelon</name>
    <dbReference type="NCBI Taxonomy" id="3656"/>
    <lineage>
        <taxon>Eukaryota</taxon>
        <taxon>Viridiplantae</taxon>
        <taxon>Streptophyta</taxon>
        <taxon>Embryophyta</taxon>
        <taxon>Tracheophyta</taxon>
        <taxon>Spermatophyta</taxon>
        <taxon>Magnoliopsida</taxon>
        <taxon>eudicotyledons</taxon>
        <taxon>Gunneridae</taxon>
        <taxon>Pentapetalae</taxon>
        <taxon>rosids</taxon>
        <taxon>fabids</taxon>
        <taxon>Cucurbitales</taxon>
        <taxon>Cucurbitaceae</taxon>
        <taxon>Benincaseae</taxon>
        <taxon>Cucumis</taxon>
    </lineage>
</organism>